<dbReference type="Gene3D" id="2.130.10.10">
    <property type="entry name" value="YVTN repeat-like/Quinoprotein amine dehydrogenase"/>
    <property type="match status" value="1"/>
</dbReference>
<dbReference type="STRING" id="1499967.U27_01258"/>
<dbReference type="SUPFAM" id="SSF63829">
    <property type="entry name" value="Calcium-dependent phosphotriesterase"/>
    <property type="match status" value="1"/>
</dbReference>
<dbReference type="eggNOG" id="COG3292">
    <property type="taxonomic scope" value="Bacteria"/>
</dbReference>
<protein>
    <submittedName>
        <fullName evidence="1">Histidine kinase CheY-like domain protein</fullName>
    </submittedName>
</protein>
<sequence>MNTTALRRVILSVACLLLLIGQGMVYAENPIRFDHVFDLGVPGGQTFVQDNDGFLWIGSDGGGMFRYDGYELKNYGVGPRLLSNGNVWRILEDRENRDIFWIGTSGGLNRFDKATNTFTVYQHDPGNPQSIGNNTIQNLVQDSADANVL</sequence>
<dbReference type="AlphaFoldDB" id="A0A081C9V3"/>
<name>A0A081C9V3_VECG1</name>
<dbReference type="GO" id="GO:0016301">
    <property type="term" value="F:kinase activity"/>
    <property type="evidence" value="ECO:0007669"/>
    <property type="project" value="UniProtKB-KW"/>
</dbReference>
<dbReference type="EMBL" id="DF820478">
    <property type="protein sequence ID" value="GAK61358.1"/>
    <property type="molecule type" value="Genomic_DNA"/>
</dbReference>
<dbReference type="InterPro" id="IPR015943">
    <property type="entry name" value="WD40/YVTN_repeat-like_dom_sf"/>
</dbReference>
<dbReference type="Proteomes" id="UP000030661">
    <property type="component" value="Unassembled WGS sequence"/>
</dbReference>
<keyword evidence="2" id="KW-1185">Reference proteome</keyword>
<keyword evidence="1" id="KW-0808">Transferase</keyword>
<evidence type="ECO:0000313" key="1">
    <source>
        <dbReference type="EMBL" id="GAK61358.1"/>
    </source>
</evidence>
<gene>
    <name evidence="1" type="ORF">U27_01258</name>
</gene>
<reference evidence="1" key="1">
    <citation type="journal article" date="2015" name="PeerJ">
        <title>First genomic representation of candidate bacterial phylum KSB3 points to enhanced environmental sensing as a trigger of wastewater bulking.</title>
        <authorList>
            <person name="Sekiguchi Y."/>
            <person name="Ohashi A."/>
            <person name="Parks D.H."/>
            <person name="Yamauchi T."/>
            <person name="Tyson G.W."/>
            <person name="Hugenholtz P."/>
        </authorList>
    </citation>
    <scope>NUCLEOTIDE SEQUENCE [LARGE SCALE GENOMIC DNA]</scope>
</reference>
<accession>A0A081C9V3</accession>
<dbReference type="Pfam" id="PF07494">
    <property type="entry name" value="Reg_prop"/>
    <property type="match status" value="1"/>
</dbReference>
<dbReference type="HOGENOM" id="CLU_1746067_0_0_0"/>
<proteinExistence type="predicted"/>
<organism evidence="1">
    <name type="scientific">Vecturithrix granuli</name>
    <dbReference type="NCBI Taxonomy" id="1499967"/>
    <lineage>
        <taxon>Bacteria</taxon>
        <taxon>Candidatus Moduliflexota</taxon>
        <taxon>Candidatus Vecturitrichia</taxon>
        <taxon>Candidatus Vecturitrichales</taxon>
        <taxon>Candidatus Vecturitrichaceae</taxon>
        <taxon>Candidatus Vecturithrix</taxon>
    </lineage>
</organism>
<dbReference type="InterPro" id="IPR011110">
    <property type="entry name" value="Reg_prop"/>
</dbReference>
<keyword evidence="1" id="KW-0418">Kinase</keyword>
<evidence type="ECO:0000313" key="2">
    <source>
        <dbReference type="Proteomes" id="UP000030661"/>
    </source>
</evidence>